<reference evidence="1" key="1">
    <citation type="submission" date="2013-11" db="EMBL/GenBank/DDBJ databases">
        <authorList>
            <person name="Aslett M."/>
        </authorList>
    </citation>
    <scope>NUCLEOTIDE SEQUENCE [LARGE SCALE GENOMIC DNA]</scope>
    <source>
        <strain evidence="1">Edinburgh</strain>
    </source>
</reference>
<reference evidence="2 3" key="3">
    <citation type="submission" date="2019-12" db="UniProtKB">
        <authorList>
            <consortium name="WormBaseParasite"/>
        </authorList>
    </citation>
    <scope>IDENTIFICATION</scope>
</reference>
<evidence type="ECO:0000313" key="2">
    <source>
        <dbReference type="WBParaSite" id="TMUE_0000000035.1"/>
    </source>
</evidence>
<accession>A0A5S6PYH0</accession>
<dbReference type="WBParaSite" id="TMUE_2000007636.1">
    <property type="protein sequence ID" value="TMUE_2000007636.1"/>
    <property type="gene ID" value="WBGene00286903"/>
</dbReference>
<dbReference type="WBParaSite" id="TMUE_0000000035.1">
    <property type="protein sequence ID" value="TMUE_0000000035.1"/>
    <property type="gene ID" value="WBGene00295983"/>
</dbReference>
<dbReference type="AlphaFoldDB" id="A0A5S6PYH0"/>
<protein>
    <submittedName>
        <fullName evidence="2 3">Uncharacterized protein</fullName>
    </submittedName>
</protein>
<evidence type="ECO:0000313" key="1">
    <source>
        <dbReference type="Proteomes" id="UP000046395"/>
    </source>
</evidence>
<dbReference type="Proteomes" id="UP000046395">
    <property type="component" value="Unassembled WGS sequence"/>
</dbReference>
<sequence>MCRLDPGKAAAELKNLECKGVLNWSSKFGNRTVNSSARFDMDINVQQRQTVGTQEQWSTTWLNETFHLLWHYHFTITAVREQTIHSCRHRSETVHAKANFKLRKSVKLPIDQDTGTVIGY</sequence>
<organism evidence="1 2">
    <name type="scientific">Trichuris muris</name>
    <name type="common">Mouse whipworm</name>
    <dbReference type="NCBI Taxonomy" id="70415"/>
    <lineage>
        <taxon>Eukaryota</taxon>
        <taxon>Metazoa</taxon>
        <taxon>Ecdysozoa</taxon>
        <taxon>Nematoda</taxon>
        <taxon>Enoplea</taxon>
        <taxon>Dorylaimia</taxon>
        <taxon>Trichinellida</taxon>
        <taxon>Trichuridae</taxon>
        <taxon>Trichuris</taxon>
    </lineage>
</organism>
<proteinExistence type="predicted"/>
<reference evidence="1" key="2">
    <citation type="submission" date="2014-03" db="EMBL/GenBank/DDBJ databases">
        <title>The whipworm genome and dual-species transcriptomics of an intimate host-pathogen interaction.</title>
        <authorList>
            <person name="Foth B.J."/>
            <person name="Tsai I.J."/>
            <person name="Reid A.J."/>
            <person name="Bancroft A.J."/>
            <person name="Nichol S."/>
            <person name="Tracey A."/>
            <person name="Holroyd N."/>
            <person name="Cotton J.A."/>
            <person name="Stanley E.J."/>
            <person name="Zarowiecki M."/>
            <person name="Liu J.Z."/>
            <person name="Huckvale T."/>
            <person name="Cooper P.J."/>
            <person name="Grencis R.K."/>
            <person name="Berriman M."/>
        </authorList>
    </citation>
    <scope>NUCLEOTIDE SEQUENCE [LARGE SCALE GENOMIC DNA]</scope>
    <source>
        <strain evidence="1">Edinburgh</strain>
    </source>
</reference>
<name>A0A5S6PYH0_TRIMR</name>
<keyword evidence="1" id="KW-1185">Reference proteome</keyword>
<evidence type="ECO:0000313" key="3">
    <source>
        <dbReference type="WBParaSite" id="TMUE_2000007636.1"/>
    </source>
</evidence>